<evidence type="ECO:0008006" key="3">
    <source>
        <dbReference type="Google" id="ProtNLM"/>
    </source>
</evidence>
<dbReference type="InterPro" id="IPR003738">
    <property type="entry name" value="SRAP"/>
</dbReference>
<evidence type="ECO:0000313" key="1">
    <source>
        <dbReference type="EMBL" id="EHK79410.1"/>
    </source>
</evidence>
<protein>
    <recommendedName>
        <fullName evidence="3">Abasic site processing protein</fullName>
    </recommendedName>
</protein>
<dbReference type="SUPFAM" id="SSF143081">
    <property type="entry name" value="BB1717-like"/>
    <property type="match status" value="1"/>
</dbReference>
<dbReference type="Gene3D" id="3.90.1680.20">
    <property type="match status" value="1"/>
</dbReference>
<dbReference type="GO" id="GO:0106300">
    <property type="term" value="P:protein-DNA covalent cross-linking repair"/>
    <property type="evidence" value="ECO:0007669"/>
    <property type="project" value="InterPro"/>
</dbReference>
<evidence type="ECO:0000313" key="2">
    <source>
        <dbReference type="Proteomes" id="UP000004038"/>
    </source>
</evidence>
<sequence length="125" mass="13990">MRIRSRSEAIRNAAPTHGDPSLFAGIHVPQWQSVRKVRDGLTTDDLYGFLTTDPNDLVKPIHEKAMPVLLLTKEETDIWMRAPWDEAKHLARPLPNDALIILSREPYGSSIVSKSGEPQARGVLL</sequence>
<organism evidence="1 2">
    <name type="scientific">Sinorhizobium meliloti CCNWSX0020</name>
    <dbReference type="NCBI Taxonomy" id="1107881"/>
    <lineage>
        <taxon>Bacteria</taxon>
        <taxon>Pseudomonadati</taxon>
        <taxon>Pseudomonadota</taxon>
        <taxon>Alphaproteobacteria</taxon>
        <taxon>Hyphomicrobiales</taxon>
        <taxon>Rhizobiaceae</taxon>
        <taxon>Sinorhizobium/Ensifer group</taxon>
        <taxon>Sinorhizobium</taxon>
    </lineage>
</organism>
<dbReference type="Pfam" id="PF02586">
    <property type="entry name" value="SRAP"/>
    <property type="match status" value="1"/>
</dbReference>
<gene>
    <name evidence="1" type="ORF">SM0020_03550</name>
</gene>
<accession>H0FU79</accession>
<dbReference type="AlphaFoldDB" id="H0FU79"/>
<dbReference type="PATRIC" id="fig|1107881.3.peg.710"/>
<name>H0FU79_RHIML</name>
<dbReference type="InterPro" id="IPR036590">
    <property type="entry name" value="SRAP-like"/>
</dbReference>
<dbReference type="GO" id="GO:0003697">
    <property type="term" value="F:single-stranded DNA binding"/>
    <property type="evidence" value="ECO:0007669"/>
    <property type="project" value="InterPro"/>
</dbReference>
<dbReference type="EMBL" id="AGVV01000004">
    <property type="protein sequence ID" value="EHK79410.1"/>
    <property type="molecule type" value="Genomic_DNA"/>
</dbReference>
<proteinExistence type="predicted"/>
<reference evidence="1 2" key="1">
    <citation type="journal article" date="2012" name="J. Bacteriol.">
        <title>Draft Genome Sequence of Sinorhizobium meliloti CCNWSX0020, a Nitrogen-Fixing Symbiont with Copper Tolerance Capability Isolated from Lead-Zinc Mine Tailings.</title>
        <authorList>
            <person name="Li Z."/>
            <person name="Ma Z."/>
            <person name="Hao X."/>
            <person name="Wei G."/>
        </authorList>
    </citation>
    <scope>NUCLEOTIDE SEQUENCE [LARGE SCALE GENOMIC DNA]</scope>
    <source>
        <strain evidence="1 2">CCNWSX0020</strain>
    </source>
</reference>
<dbReference type="Proteomes" id="UP000004038">
    <property type="component" value="Unassembled WGS sequence"/>
</dbReference>